<dbReference type="EMBL" id="AZHX01001552">
    <property type="protein sequence ID" value="ETX02230.1"/>
    <property type="molecule type" value="Genomic_DNA"/>
</dbReference>
<gene>
    <name evidence="1" type="ORF">ETSY2_35970</name>
</gene>
<keyword evidence="2" id="KW-1185">Reference proteome</keyword>
<evidence type="ECO:0000313" key="1">
    <source>
        <dbReference type="EMBL" id="ETX02230.1"/>
    </source>
</evidence>
<protein>
    <submittedName>
        <fullName evidence="1">Uncharacterized protein</fullName>
    </submittedName>
</protein>
<dbReference type="AlphaFoldDB" id="W4LWF3"/>
<dbReference type="HOGENOM" id="CLU_2859344_0_0_7"/>
<reference evidence="1 2" key="1">
    <citation type="journal article" date="2014" name="Nature">
        <title>An environmental bacterial taxon with a large and distinct metabolic repertoire.</title>
        <authorList>
            <person name="Wilson M.C."/>
            <person name="Mori T."/>
            <person name="Ruckert C."/>
            <person name="Uria A.R."/>
            <person name="Helf M.J."/>
            <person name="Takada K."/>
            <person name="Gernert C."/>
            <person name="Steffens U.A."/>
            <person name="Heycke N."/>
            <person name="Schmitt S."/>
            <person name="Rinke C."/>
            <person name="Helfrich E.J."/>
            <person name="Brachmann A.O."/>
            <person name="Gurgui C."/>
            <person name="Wakimoto T."/>
            <person name="Kracht M."/>
            <person name="Crusemann M."/>
            <person name="Hentschel U."/>
            <person name="Abe I."/>
            <person name="Matsunaga S."/>
            <person name="Kalinowski J."/>
            <person name="Takeyama H."/>
            <person name="Piel J."/>
        </authorList>
    </citation>
    <scope>NUCLEOTIDE SEQUENCE [LARGE SCALE GENOMIC DNA]</scope>
    <source>
        <strain evidence="2">TSY2</strain>
    </source>
</reference>
<proteinExistence type="predicted"/>
<sequence>MSESPLEERVSKLEQLVNKLIHGTDAAPKDWRQTVGMFDGDPIMKEIIEEGRRIREADRRQTQV</sequence>
<evidence type="ECO:0000313" key="2">
    <source>
        <dbReference type="Proteomes" id="UP000019140"/>
    </source>
</evidence>
<accession>W4LWF3</accession>
<comment type="caution">
    <text evidence="1">The sequence shown here is derived from an EMBL/GenBank/DDBJ whole genome shotgun (WGS) entry which is preliminary data.</text>
</comment>
<organism evidence="1 2">
    <name type="scientific">Candidatus Entotheonella gemina</name>
    <dbReference type="NCBI Taxonomy" id="1429439"/>
    <lineage>
        <taxon>Bacteria</taxon>
        <taxon>Pseudomonadati</taxon>
        <taxon>Nitrospinota/Tectimicrobiota group</taxon>
        <taxon>Candidatus Tectimicrobiota</taxon>
        <taxon>Candidatus Entotheonellia</taxon>
        <taxon>Candidatus Entotheonellales</taxon>
        <taxon>Candidatus Entotheonellaceae</taxon>
        <taxon>Candidatus Entotheonella</taxon>
    </lineage>
</organism>
<name>W4LWF3_9BACT</name>
<dbReference type="Proteomes" id="UP000019140">
    <property type="component" value="Unassembled WGS sequence"/>
</dbReference>